<dbReference type="EMBL" id="LCNU01000018">
    <property type="protein sequence ID" value="KKU63779.1"/>
    <property type="molecule type" value="Genomic_DNA"/>
</dbReference>
<dbReference type="InterPro" id="IPR013783">
    <property type="entry name" value="Ig-like_fold"/>
</dbReference>
<organism evidence="3 4">
    <name type="scientific">Candidatus Amesbacteria bacterium GW2011_GWC1_47_15</name>
    <dbReference type="NCBI Taxonomy" id="1618364"/>
    <lineage>
        <taxon>Bacteria</taxon>
        <taxon>Candidatus Amesiibacteriota</taxon>
    </lineage>
</organism>
<dbReference type="Proteomes" id="UP000034502">
    <property type="component" value="Unassembled WGS sequence"/>
</dbReference>
<dbReference type="InterPro" id="IPR032260">
    <property type="entry name" value="DUF5060"/>
</dbReference>
<protein>
    <recommendedName>
        <fullName evidence="2">DUF5060 domain-containing protein</fullName>
    </recommendedName>
</protein>
<comment type="caution">
    <text evidence="3">The sequence shown here is derived from an EMBL/GenBank/DDBJ whole genome shotgun (WGS) entry which is preliminary data.</text>
</comment>
<dbReference type="STRING" id="1618364.UX86_C0018G0015"/>
<evidence type="ECO:0000313" key="4">
    <source>
        <dbReference type="Proteomes" id="UP000034502"/>
    </source>
</evidence>
<evidence type="ECO:0000256" key="1">
    <source>
        <dbReference type="SAM" id="MobiDB-lite"/>
    </source>
</evidence>
<sequence length="943" mass="103691">MSKTALAATAVSFSLTLVLAGVIVNHRLLPLSSVRATGPSIVNLTQPASVGRYEKFEVSFNITGTSASNFYLPFTALPPPGIAAGQGITVTGIFTSPSGQIYNQPGFYFQEFQDQVKSNKEWFYPAGTSSTGSFSWKVRFSPNSTGTWKYKIRVQDAGGTTESALVNFSVVASGKHGFVKPSAGDVRYFEFDDGTYFPGLGFNLNAGNIDFADPILGNTYEFDGMGANNIQLSRFWLSQKYMFGAAWSPWRSVNSLHQSQEPNPRISYPGDPNFKNAYPALTMPPAAAGSEVYWWLNADTTGGGNTFNYTPCLFTGGTSGFPSAPIPAKKNTNYRVRVRYRTLDISGPFEVLHWSSNAPSQSSCTSPGGTVIASSAAGAGWSNSPDAANTGWTIVSGTFNSGDRDYFNPFYLSAAKASKGHVFIDYVWLEEVLAGGQFGPNLLYKPWAAQHYYVNQRNAYAFDKALAYAEQKGLTFKPVILEKNDLLWRFFEYNGQLSSTPYSQNGDLFYGNGRESTGKTKTRFLHEAWWRYLQARWGYSTSIHSWELLNEGPSDPDGLHWIMVDELGKYMKCKVFDIAVSGKDCTYDHPNAHMVSTSFYGEGYPYFLWNNKDGNYPDIDFADQHMYARDEDQGFFDEAEFTYILSTLRGAKKSDGTLNSQGAPKPFIRGETAWSGSADSLFQNNATDGLWLHNSIWGGINYGGMTEQYWLDGPGKCHIYKEPNRSGCGTAGEVWDHRNEFGNFNKFIQNVPLNKGGYIDAGPSVSNSNLRVWGQIHKAGNRAHIWIQNKNHTWKKVYDGVSIANQSGTITLSGFTPNKGLKVEWWNTYTGTVTSSTNMTTNGSGQLTLTVSALKDDTAVKIGDYSTVPITSTLTPTSMKTATPTPAGKPGDANGDGKVDGQDYLIWLFNYGKSVTGPANGDFNNSGKVDGADYLIWIANYEK</sequence>
<dbReference type="CDD" id="cd14256">
    <property type="entry name" value="Dockerin_I"/>
    <property type="match status" value="1"/>
</dbReference>
<dbReference type="InterPro" id="IPR036439">
    <property type="entry name" value="Dockerin_dom_sf"/>
</dbReference>
<accession>A0A0G1S2R3</accession>
<dbReference type="GO" id="GO:0000272">
    <property type="term" value="P:polysaccharide catabolic process"/>
    <property type="evidence" value="ECO:0007669"/>
    <property type="project" value="InterPro"/>
</dbReference>
<gene>
    <name evidence="3" type="ORF">UX86_C0018G0015</name>
</gene>
<evidence type="ECO:0000259" key="2">
    <source>
        <dbReference type="Pfam" id="PF16586"/>
    </source>
</evidence>
<dbReference type="SUPFAM" id="SSF51445">
    <property type="entry name" value="(Trans)glycosidases"/>
    <property type="match status" value="1"/>
</dbReference>
<dbReference type="Gene3D" id="1.10.1330.10">
    <property type="entry name" value="Dockerin domain"/>
    <property type="match status" value="1"/>
</dbReference>
<evidence type="ECO:0000313" key="3">
    <source>
        <dbReference type="EMBL" id="KKU63779.1"/>
    </source>
</evidence>
<reference evidence="3 4" key="1">
    <citation type="journal article" date="2015" name="Nature">
        <title>rRNA introns, odd ribosomes, and small enigmatic genomes across a large radiation of phyla.</title>
        <authorList>
            <person name="Brown C.T."/>
            <person name="Hug L.A."/>
            <person name="Thomas B.C."/>
            <person name="Sharon I."/>
            <person name="Castelle C.J."/>
            <person name="Singh A."/>
            <person name="Wilkins M.J."/>
            <person name="Williams K.H."/>
            <person name="Banfield J.F."/>
        </authorList>
    </citation>
    <scope>NUCLEOTIDE SEQUENCE [LARGE SCALE GENOMIC DNA]</scope>
</reference>
<feature type="region of interest" description="Disordered" evidence="1">
    <location>
        <begin position="876"/>
        <end position="896"/>
    </location>
</feature>
<dbReference type="Gene3D" id="2.60.40.10">
    <property type="entry name" value="Immunoglobulins"/>
    <property type="match status" value="1"/>
</dbReference>
<name>A0A0G1S2R3_9BACT</name>
<dbReference type="PROSITE" id="PS00018">
    <property type="entry name" value="EF_HAND_1"/>
    <property type="match status" value="1"/>
</dbReference>
<dbReference type="SUPFAM" id="SSF63446">
    <property type="entry name" value="Type I dockerin domain"/>
    <property type="match status" value="1"/>
</dbReference>
<dbReference type="InterPro" id="IPR018247">
    <property type="entry name" value="EF_Hand_1_Ca_BS"/>
</dbReference>
<dbReference type="Gene3D" id="3.20.20.80">
    <property type="entry name" value="Glycosidases"/>
    <property type="match status" value="1"/>
</dbReference>
<dbReference type="InterPro" id="IPR017853">
    <property type="entry name" value="GH"/>
</dbReference>
<feature type="domain" description="DUF5060" evidence="2">
    <location>
        <begin position="51"/>
        <end position="154"/>
    </location>
</feature>
<dbReference type="Pfam" id="PF16586">
    <property type="entry name" value="DUF5060"/>
    <property type="match status" value="1"/>
</dbReference>
<dbReference type="AlphaFoldDB" id="A0A0G1S2R3"/>
<proteinExistence type="predicted"/>